<reference evidence="5 6" key="1">
    <citation type="submission" date="2015-01" db="EMBL/GenBank/DDBJ databases">
        <title>Genome Assembly of Bacillus badius MTCC 1458.</title>
        <authorList>
            <person name="Verma A."/>
            <person name="Khatri I."/>
            <person name="Mual P."/>
            <person name="Subramanian S."/>
            <person name="Krishnamurthi S."/>
        </authorList>
    </citation>
    <scope>NUCLEOTIDE SEQUENCE [LARGE SCALE GENOMIC DNA]</scope>
    <source>
        <strain evidence="5 6">MTCC 1458</strain>
    </source>
</reference>
<dbReference type="PANTHER" id="PTHR12159">
    <property type="entry name" value="G/T AND G/U MISMATCH-SPECIFIC DNA GLYCOSYLASE"/>
    <property type="match status" value="1"/>
</dbReference>
<dbReference type="InterPro" id="IPR005122">
    <property type="entry name" value="Uracil-DNA_glycosylase-like"/>
</dbReference>
<dbReference type="Pfam" id="PF03167">
    <property type="entry name" value="UDG"/>
    <property type="match status" value="1"/>
</dbReference>
<evidence type="ECO:0000313" key="6">
    <source>
        <dbReference type="Proteomes" id="UP000031982"/>
    </source>
</evidence>
<dbReference type="EMBL" id="JXLP01000005">
    <property type="protein sequence ID" value="KIL78894.1"/>
    <property type="molecule type" value="Genomic_DNA"/>
</dbReference>
<dbReference type="CDD" id="cd10028">
    <property type="entry name" value="UDG-F2_TDG_MUG"/>
    <property type="match status" value="1"/>
</dbReference>
<dbReference type="InterPro" id="IPR036895">
    <property type="entry name" value="Uracil-DNA_glycosylase-like_sf"/>
</dbReference>
<name>A0ABR5AW63_BACBA</name>
<dbReference type="NCBIfam" id="NF007570">
    <property type="entry name" value="PRK10201.1"/>
    <property type="match status" value="1"/>
</dbReference>
<protein>
    <submittedName>
        <fullName evidence="5">G:T/U mismatch-specific uracil/thymine DNA-glycosylase</fullName>
    </submittedName>
</protein>
<evidence type="ECO:0000256" key="2">
    <source>
        <dbReference type="ARBA" id="ARBA00022801"/>
    </source>
</evidence>
<comment type="caution">
    <text evidence="5">The sequence shown here is derived from an EMBL/GenBank/DDBJ whole genome shotgun (WGS) entry which is preliminary data.</text>
</comment>
<accession>A0ABR5AW63</accession>
<sequence>MEPVKDHLKENLTVLFVGFNPSLRSGETGHHFANPNNRFWTILHRAGLTERRFRPEEDADLLSIGYGLTNIVARPTKSAQEITKEEYNKGRLELKKKIAAYQPQVVCFVGKGVYQQYSGRKEAAWGMQPASVVPGVLDFVAPSSSGLVRMRMEDIVAIYKELSLFIRKLQSKQKEE</sequence>
<evidence type="ECO:0000259" key="4">
    <source>
        <dbReference type="Pfam" id="PF03167"/>
    </source>
</evidence>
<evidence type="ECO:0000256" key="3">
    <source>
        <dbReference type="ARBA" id="ARBA00023204"/>
    </source>
</evidence>
<dbReference type="Proteomes" id="UP000031982">
    <property type="component" value="Unassembled WGS sequence"/>
</dbReference>
<organism evidence="5 6">
    <name type="scientific">Bacillus badius</name>
    <dbReference type="NCBI Taxonomy" id="1455"/>
    <lineage>
        <taxon>Bacteria</taxon>
        <taxon>Bacillati</taxon>
        <taxon>Bacillota</taxon>
        <taxon>Bacilli</taxon>
        <taxon>Bacillales</taxon>
        <taxon>Bacillaceae</taxon>
        <taxon>Pseudobacillus</taxon>
    </lineage>
</organism>
<proteinExistence type="predicted"/>
<dbReference type="SUPFAM" id="SSF52141">
    <property type="entry name" value="Uracil-DNA glycosylase-like"/>
    <property type="match status" value="1"/>
</dbReference>
<keyword evidence="2" id="KW-0378">Hydrolase</keyword>
<evidence type="ECO:0000256" key="1">
    <source>
        <dbReference type="ARBA" id="ARBA00022763"/>
    </source>
</evidence>
<keyword evidence="1" id="KW-0227">DNA damage</keyword>
<gene>
    <name evidence="5" type="ORF">SD77_3695</name>
</gene>
<dbReference type="PANTHER" id="PTHR12159:SF9">
    <property type="entry name" value="G_T MISMATCH-SPECIFIC THYMINE DNA GLYCOSYLASE"/>
    <property type="match status" value="1"/>
</dbReference>
<feature type="domain" description="Uracil-DNA glycosylase-like" evidence="4">
    <location>
        <begin position="8"/>
        <end position="153"/>
    </location>
</feature>
<evidence type="ECO:0000313" key="5">
    <source>
        <dbReference type="EMBL" id="KIL78894.1"/>
    </source>
</evidence>
<keyword evidence="6" id="KW-1185">Reference proteome</keyword>
<dbReference type="InterPro" id="IPR015637">
    <property type="entry name" value="MUG/TDG"/>
</dbReference>
<dbReference type="Gene3D" id="3.40.470.10">
    <property type="entry name" value="Uracil-DNA glycosylase-like domain"/>
    <property type="match status" value="1"/>
</dbReference>
<dbReference type="RefSeq" id="WP_041113579.1">
    <property type="nucleotide sequence ID" value="NZ_JARTHD010000031.1"/>
</dbReference>
<keyword evidence="3" id="KW-0234">DNA repair</keyword>